<keyword evidence="2" id="KW-1133">Transmembrane helix</keyword>
<organism evidence="3 4">
    <name type="scientific">Oldenlandia corymbosa var. corymbosa</name>
    <dbReference type="NCBI Taxonomy" id="529605"/>
    <lineage>
        <taxon>Eukaryota</taxon>
        <taxon>Viridiplantae</taxon>
        <taxon>Streptophyta</taxon>
        <taxon>Embryophyta</taxon>
        <taxon>Tracheophyta</taxon>
        <taxon>Spermatophyta</taxon>
        <taxon>Magnoliopsida</taxon>
        <taxon>eudicotyledons</taxon>
        <taxon>Gunneridae</taxon>
        <taxon>Pentapetalae</taxon>
        <taxon>asterids</taxon>
        <taxon>lamiids</taxon>
        <taxon>Gentianales</taxon>
        <taxon>Rubiaceae</taxon>
        <taxon>Rubioideae</taxon>
        <taxon>Spermacoceae</taxon>
        <taxon>Hedyotis-Oldenlandia complex</taxon>
        <taxon>Oldenlandia</taxon>
    </lineage>
</organism>
<protein>
    <submittedName>
        <fullName evidence="3">OLC1v1028328C1</fullName>
    </submittedName>
</protein>
<evidence type="ECO:0000313" key="3">
    <source>
        <dbReference type="EMBL" id="CAI9092947.1"/>
    </source>
</evidence>
<keyword evidence="2" id="KW-0472">Membrane</keyword>
<evidence type="ECO:0000313" key="4">
    <source>
        <dbReference type="Proteomes" id="UP001161247"/>
    </source>
</evidence>
<feature type="transmembrane region" description="Helical" evidence="2">
    <location>
        <begin position="12"/>
        <end position="35"/>
    </location>
</feature>
<accession>A0AAV1CC09</accession>
<proteinExistence type="predicted"/>
<keyword evidence="4" id="KW-1185">Reference proteome</keyword>
<feature type="compositionally biased region" description="Polar residues" evidence="1">
    <location>
        <begin position="152"/>
        <end position="164"/>
    </location>
</feature>
<dbReference type="GO" id="GO:0016020">
    <property type="term" value="C:membrane"/>
    <property type="evidence" value="ECO:0007669"/>
    <property type="project" value="TreeGrafter"/>
</dbReference>
<reference evidence="3" key="1">
    <citation type="submission" date="2023-03" db="EMBL/GenBank/DDBJ databases">
        <authorList>
            <person name="Julca I."/>
        </authorList>
    </citation>
    <scope>NUCLEOTIDE SEQUENCE</scope>
</reference>
<dbReference type="Proteomes" id="UP001161247">
    <property type="component" value="Chromosome 2"/>
</dbReference>
<dbReference type="EMBL" id="OX459119">
    <property type="protein sequence ID" value="CAI9092947.1"/>
    <property type="molecule type" value="Genomic_DNA"/>
</dbReference>
<feature type="transmembrane region" description="Helical" evidence="2">
    <location>
        <begin position="180"/>
        <end position="205"/>
    </location>
</feature>
<gene>
    <name evidence="3" type="ORF">OLC1_LOCUS4490</name>
</gene>
<sequence>MTTDTTAPSYWLNWRFFLCAIWILISMTVAAIVIWRYEGSSKSNAEQKVGDLYEDEAWRTSSKRIHPVWLLAYRVFGFSILLAALIEDIVLHTARIFYFYTEWTFILVTVYFALASIFSLDGCLNKCKDVRAADCVELDAERGSYVAPTPEENGNTPSIPSQSNTHEKLLNRKRAGIRGYIFQIMFQTTAGAVVLTDVVFWLILYPFLTSKDYKLNFMKVCMHSLNAIILLGEVALNNMRFPFFRVAYFILWTSTFVIFQWIVHACVSLWWPYPFLDLSSPYAPAWYVAVGVLTIPCYSVFALIIRIKKCCCSRG</sequence>
<keyword evidence="2" id="KW-0812">Transmembrane</keyword>
<evidence type="ECO:0000256" key="2">
    <source>
        <dbReference type="SAM" id="Phobius"/>
    </source>
</evidence>
<dbReference type="AlphaFoldDB" id="A0AAV1CC09"/>
<feature type="region of interest" description="Disordered" evidence="1">
    <location>
        <begin position="146"/>
        <end position="165"/>
    </location>
</feature>
<evidence type="ECO:0000256" key="1">
    <source>
        <dbReference type="SAM" id="MobiDB-lite"/>
    </source>
</evidence>
<dbReference type="PANTHER" id="PTHR12242:SF10">
    <property type="entry name" value="TRANSMEMBRANE PROTEIN"/>
    <property type="match status" value="1"/>
</dbReference>
<name>A0AAV1CC09_OLDCO</name>
<feature type="transmembrane region" description="Helical" evidence="2">
    <location>
        <begin position="248"/>
        <end position="273"/>
    </location>
</feature>
<feature type="transmembrane region" description="Helical" evidence="2">
    <location>
        <begin position="285"/>
        <end position="305"/>
    </location>
</feature>
<feature type="transmembrane region" description="Helical" evidence="2">
    <location>
        <begin position="68"/>
        <end position="86"/>
    </location>
</feature>
<dbReference type="PANTHER" id="PTHR12242">
    <property type="entry name" value="OS02G0130600 PROTEIN-RELATED"/>
    <property type="match status" value="1"/>
</dbReference>
<feature type="transmembrane region" description="Helical" evidence="2">
    <location>
        <begin position="98"/>
        <end position="118"/>
    </location>
</feature>